<dbReference type="FunFam" id="3.30.30.170:FF:000002">
    <property type="entry name" value="Eukaryotic translation initiation factor 5"/>
    <property type="match status" value="1"/>
</dbReference>
<dbReference type="GO" id="GO:0005525">
    <property type="term" value="F:GTP binding"/>
    <property type="evidence" value="ECO:0007669"/>
    <property type="project" value="UniProtKB-KW"/>
</dbReference>
<feature type="compositionally biased region" description="Basic and acidic residues" evidence="6">
    <location>
        <begin position="161"/>
        <end position="182"/>
    </location>
</feature>
<dbReference type="Gene3D" id="1.25.40.180">
    <property type="match status" value="1"/>
</dbReference>
<proteinExistence type="inferred from homology"/>
<dbReference type="InterPro" id="IPR016190">
    <property type="entry name" value="Transl_init_fac_IF2/IF5_Zn-bd"/>
</dbReference>
<dbReference type="SUPFAM" id="SSF100966">
    <property type="entry name" value="Translation initiation factor 2 beta, aIF2beta, N-terminal domain"/>
    <property type="match status" value="1"/>
</dbReference>
<dbReference type="Pfam" id="PF01873">
    <property type="entry name" value="eIF-5_eIF-2B"/>
    <property type="match status" value="1"/>
</dbReference>
<dbReference type="EMBL" id="BPLF01000001">
    <property type="protein sequence ID" value="GIX62079.1"/>
    <property type="molecule type" value="Genomic_DNA"/>
</dbReference>
<comment type="caution">
    <text evidence="8">The sequence shown here is derived from an EMBL/GenBank/DDBJ whole genome shotgun (WGS) entry which is preliminary data.</text>
</comment>
<dbReference type="GeneID" id="94193560"/>
<dbReference type="Proteomes" id="UP001497744">
    <property type="component" value="Unassembled WGS sequence"/>
</dbReference>
<evidence type="ECO:0000256" key="1">
    <source>
        <dbReference type="ARBA" id="ARBA00010397"/>
    </source>
</evidence>
<keyword evidence="4" id="KW-0648">Protein biosynthesis</keyword>
<evidence type="ECO:0000256" key="2">
    <source>
        <dbReference type="ARBA" id="ARBA00022540"/>
    </source>
</evidence>
<evidence type="ECO:0000256" key="4">
    <source>
        <dbReference type="ARBA" id="ARBA00022917"/>
    </source>
</evidence>
<dbReference type="Pfam" id="PF02020">
    <property type="entry name" value="W2"/>
    <property type="match status" value="1"/>
</dbReference>
<dbReference type="GO" id="GO:0003743">
    <property type="term" value="F:translation initiation factor activity"/>
    <property type="evidence" value="ECO:0007669"/>
    <property type="project" value="UniProtKB-KW"/>
</dbReference>
<dbReference type="InterPro" id="IPR003307">
    <property type="entry name" value="W2_domain"/>
</dbReference>
<evidence type="ECO:0000256" key="5">
    <source>
        <dbReference type="ARBA" id="ARBA00023134"/>
    </source>
</evidence>
<dbReference type="RefSeq" id="XP_067714148.1">
    <property type="nucleotide sequence ID" value="XM_067858047.1"/>
</dbReference>
<keyword evidence="9" id="KW-1185">Reference proteome</keyword>
<dbReference type="CDD" id="cd11561">
    <property type="entry name" value="W2_eIF5"/>
    <property type="match status" value="1"/>
</dbReference>
<dbReference type="GO" id="GO:0005829">
    <property type="term" value="C:cytosol"/>
    <property type="evidence" value="ECO:0007669"/>
    <property type="project" value="TreeGrafter"/>
</dbReference>
<dbReference type="PROSITE" id="PS51363">
    <property type="entry name" value="W2"/>
    <property type="match status" value="1"/>
</dbReference>
<organism evidence="8 9">
    <name type="scientific">Babesia caballi</name>
    <dbReference type="NCBI Taxonomy" id="5871"/>
    <lineage>
        <taxon>Eukaryota</taxon>
        <taxon>Sar</taxon>
        <taxon>Alveolata</taxon>
        <taxon>Apicomplexa</taxon>
        <taxon>Aconoidasida</taxon>
        <taxon>Piroplasmida</taxon>
        <taxon>Babesiidae</taxon>
        <taxon>Babesia</taxon>
    </lineage>
</organism>
<dbReference type="AlphaFoldDB" id="A0AAV4LQ60"/>
<dbReference type="GO" id="GO:0005092">
    <property type="term" value="F:GDP-dissociation inhibitor activity"/>
    <property type="evidence" value="ECO:0007669"/>
    <property type="project" value="TreeGrafter"/>
</dbReference>
<accession>A0AAV4LQ60</accession>
<feature type="domain" description="W2" evidence="7">
    <location>
        <begin position="216"/>
        <end position="383"/>
    </location>
</feature>
<dbReference type="SMART" id="SM00653">
    <property type="entry name" value="eIF2B_5"/>
    <property type="match status" value="1"/>
</dbReference>
<dbReference type="GO" id="GO:0001732">
    <property type="term" value="P:formation of cytoplasmic translation initiation complex"/>
    <property type="evidence" value="ECO:0007669"/>
    <property type="project" value="TreeGrafter"/>
</dbReference>
<dbReference type="Gene3D" id="3.30.30.170">
    <property type="match status" value="1"/>
</dbReference>
<evidence type="ECO:0000256" key="6">
    <source>
        <dbReference type="SAM" id="MobiDB-lite"/>
    </source>
</evidence>
<dbReference type="PANTHER" id="PTHR23001">
    <property type="entry name" value="EUKARYOTIC TRANSLATION INITIATION FACTOR"/>
    <property type="match status" value="1"/>
</dbReference>
<dbReference type="SMART" id="SM00515">
    <property type="entry name" value="eIF5C"/>
    <property type="match status" value="1"/>
</dbReference>
<gene>
    <name evidence="8" type="ORF">BcabD6B2_15140</name>
</gene>
<keyword evidence="3" id="KW-0547">Nucleotide-binding</keyword>
<evidence type="ECO:0000256" key="3">
    <source>
        <dbReference type="ARBA" id="ARBA00022741"/>
    </source>
</evidence>
<dbReference type="Gene3D" id="2.20.25.350">
    <property type="match status" value="1"/>
</dbReference>
<reference evidence="8 9" key="1">
    <citation type="submission" date="2021-06" db="EMBL/GenBank/DDBJ databases">
        <title>Genome sequence of Babesia caballi.</title>
        <authorList>
            <person name="Yamagishi J."/>
            <person name="Kidaka T."/>
            <person name="Ochi A."/>
        </authorList>
    </citation>
    <scope>NUCLEOTIDE SEQUENCE [LARGE SCALE GENOMIC DNA]</scope>
    <source>
        <strain evidence="8">USDA-D6B2</strain>
    </source>
</reference>
<keyword evidence="2 8" id="KW-0396">Initiation factor</keyword>
<dbReference type="PANTHER" id="PTHR23001:SF7">
    <property type="entry name" value="EUKARYOTIC TRANSLATION INITIATION FACTOR 5"/>
    <property type="match status" value="1"/>
</dbReference>
<protein>
    <submittedName>
        <fullName evidence="8">Eukaryotic translation initiation factor 5, putative</fullName>
    </submittedName>
</protein>
<name>A0AAV4LQ60_BABCB</name>
<dbReference type="InterPro" id="IPR045196">
    <property type="entry name" value="IF2/IF5"/>
</dbReference>
<evidence type="ECO:0000313" key="9">
    <source>
        <dbReference type="Proteomes" id="UP001497744"/>
    </source>
</evidence>
<feature type="region of interest" description="Disordered" evidence="6">
    <location>
        <begin position="149"/>
        <end position="200"/>
    </location>
</feature>
<dbReference type="SUPFAM" id="SSF75689">
    <property type="entry name" value="Zinc-binding domain of translation initiation factor 2 beta"/>
    <property type="match status" value="1"/>
</dbReference>
<dbReference type="InterPro" id="IPR002735">
    <property type="entry name" value="Transl_init_fac_IF2/IF5_dom"/>
</dbReference>
<comment type="similarity">
    <text evidence="1">Belongs to the eIF-2-beta/eIF-5 family.</text>
</comment>
<keyword evidence="5" id="KW-0342">GTP-binding</keyword>
<feature type="compositionally biased region" description="Basic residues" evidence="6">
    <location>
        <begin position="183"/>
        <end position="195"/>
    </location>
</feature>
<dbReference type="InterPro" id="IPR016024">
    <property type="entry name" value="ARM-type_fold"/>
</dbReference>
<dbReference type="SUPFAM" id="SSF48371">
    <property type="entry name" value="ARM repeat"/>
    <property type="match status" value="1"/>
</dbReference>
<dbReference type="InterPro" id="IPR016189">
    <property type="entry name" value="Transl_init_fac_IF2/IF5_N"/>
</dbReference>
<sequence length="390" mass="44120">MSLVNIPRHCEDPNYRYKMPRLQSRIEGRGNGIKTNISNMGDIARALKRPPTYTTKFFGCELGAMSKFEEAEEKALINGAHTERALTQILDKFIDMYVLCAECHLPEIEVLVKKGTLCARCNACGHKGTLDNTHKAATYMLKNPSCLTEMSKHSGRSKKSSTKEGSPEKEDKDREKDKEKSKDKKKKDKKEKKKRASDSLDDANGIDGVLLPAEEMEKLTIESPEIQDVIERLAASLESGKFTDPGDFAEEMHMLQLSQDFDNVCRFYVALCALFRDKFSVALLEEKIALLKSLLKYAVQPRDILTAMAAFVVKRHPEQLEEYPYICRALYAGDLAEGGDFCRFYGKSARFDGILGEAFLRTKEKAAPFVTWLQEDEDEDEAYESEDTDD</sequence>
<dbReference type="GO" id="GO:0071074">
    <property type="term" value="F:eukaryotic initiation factor eIF2 binding"/>
    <property type="evidence" value="ECO:0007669"/>
    <property type="project" value="TreeGrafter"/>
</dbReference>
<evidence type="ECO:0000259" key="7">
    <source>
        <dbReference type="PROSITE" id="PS51363"/>
    </source>
</evidence>
<evidence type="ECO:0000313" key="8">
    <source>
        <dbReference type="EMBL" id="GIX62079.1"/>
    </source>
</evidence>